<dbReference type="UniPathway" id="UPA00077">
    <property type="reaction ID" value="UER00155"/>
</dbReference>
<evidence type="ECO:0000256" key="6">
    <source>
        <dbReference type="ARBA" id="ARBA00022840"/>
    </source>
</evidence>
<keyword evidence="3" id="KW-0808">Transferase</keyword>
<reference evidence="9" key="1">
    <citation type="submission" date="2018-05" db="EMBL/GenBank/DDBJ databases">
        <authorList>
            <person name="Lanie J.A."/>
            <person name="Ng W.-L."/>
            <person name="Kazmierczak K.M."/>
            <person name="Andrzejewski T.M."/>
            <person name="Davidsen T.M."/>
            <person name="Wayne K.J."/>
            <person name="Tettelin H."/>
            <person name="Glass J.I."/>
            <person name="Rusch D."/>
            <person name="Podicherti R."/>
            <person name="Tsui H.-C.T."/>
            <person name="Winkler M.E."/>
        </authorList>
    </citation>
    <scope>NUCLEOTIDE SEQUENCE</scope>
</reference>
<evidence type="ECO:0000256" key="2">
    <source>
        <dbReference type="ARBA" id="ARBA00013253"/>
    </source>
</evidence>
<keyword evidence="7" id="KW-0289">Folate biosynthesis</keyword>
<evidence type="ECO:0000256" key="7">
    <source>
        <dbReference type="ARBA" id="ARBA00022909"/>
    </source>
</evidence>
<dbReference type="GO" id="GO:0046656">
    <property type="term" value="P:folic acid biosynthetic process"/>
    <property type="evidence" value="ECO:0007669"/>
    <property type="project" value="UniProtKB-KW"/>
</dbReference>
<dbReference type="InterPro" id="IPR000550">
    <property type="entry name" value="Hppk"/>
</dbReference>
<evidence type="ECO:0000256" key="4">
    <source>
        <dbReference type="ARBA" id="ARBA00022741"/>
    </source>
</evidence>
<keyword evidence="6" id="KW-0067">ATP-binding</keyword>
<dbReference type="EC" id="2.7.6.3" evidence="2"/>
<proteinExistence type="predicted"/>
<evidence type="ECO:0000256" key="5">
    <source>
        <dbReference type="ARBA" id="ARBA00022777"/>
    </source>
</evidence>
<dbReference type="PROSITE" id="PS00794">
    <property type="entry name" value="HPPK"/>
    <property type="match status" value="1"/>
</dbReference>
<evidence type="ECO:0000256" key="1">
    <source>
        <dbReference type="ARBA" id="ARBA00005051"/>
    </source>
</evidence>
<dbReference type="SUPFAM" id="SSF55083">
    <property type="entry name" value="6-hydroxymethyl-7,8-dihydropterin pyrophosphokinase, HPPK"/>
    <property type="match status" value="1"/>
</dbReference>
<evidence type="ECO:0000256" key="3">
    <source>
        <dbReference type="ARBA" id="ARBA00022679"/>
    </source>
</evidence>
<keyword evidence="5" id="KW-0418">Kinase</keyword>
<dbReference type="GO" id="GO:0016301">
    <property type="term" value="F:kinase activity"/>
    <property type="evidence" value="ECO:0007669"/>
    <property type="project" value="UniProtKB-KW"/>
</dbReference>
<organism evidence="9">
    <name type="scientific">marine metagenome</name>
    <dbReference type="NCBI Taxonomy" id="408172"/>
    <lineage>
        <taxon>unclassified sequences</taxon>
        <taxon>metagenomes</taxon>
        <taxon>ecological metagenomes</taxon>
    </lineage>
</organism>
<dbReference type="EMBL" id="UINC01010330">
    <property type="protein sequence ID" value="SVA45997.1"/>
    <property type="molecule type" value="Genomic_DNA"/>
</dbReference>
<feature type="domain" description="7,8-dihydro-6-hydroxymethylpterin-pyrophosphokinase" evidence="8">
    <location>
        <begin position="91"/>
        <end position="102"/>
    </location>
</feature>
<dbReference type="PANTHER" id="PTHR43071:SF2">
    <property type="entry name" value="2-AMINO-4-HYDROXY-6-HYDROXYMETHYLDIHYDROPTERIDINE PYROPHOSPHOKINASE"/>
    <property type="match status" value="1"/>
</dbReference>
<protein>
    <recommendedName>
        <fullName evidence="2">2-amino-4-hydroxy-6-hydroxymethyldihydropteridine diphosphokinase</fullName>
        <ecNumber evidence="2">2.7.6.3</ecNumber>
    </recommendedName>
</protein>
<dbReference type="InterPro" id="IPR035907">
    <property type="entry name" value="Hppk_sf"/>
</dbReference>
<comment type="pathway">
    <text evidence="1">Cofactor biosynthesis; tetrahydrofolate biosynthesis; 2-amino-4-hydroxy-6-hydroxymethyl-7,8-dihydropteridine diphosphate from 7,8-dihydroneopterin triphosphate: step 4/4.</text>
</comment>
<evidence type="ECO:0000313" key="9">
    <source>
        <dbReference type="EMBL" id="SVA45997.1"/>
    </source>
</evidence>
<dbReference type="CDD" id="cd00483">
    <property type="entry name" value="HPPK"/>
    <property type="match status" value="1"/>
</dbReference>
<dbReference type="GO" id="GO:0005524">
    <property type="term" value="F:ATP binding"/>
    <property type="evidence" value="ECO:0007669"/>
    <property type="project" value="UniProtKB-KW"/>
</dbReference>
<dbReference type="AlphaFoldDB" id="A0A381W281"/>
<keyword evidence="4" id="KW-0547">Nucleotide-binding</keyword>
<dbReference type="GO" id="GO:0046654">
    <property type="term" value="P:tetrahydrofolate biosynthetic process"/>
    <property type="evidence" value="ECO:0007669"/>
    <property type="project" value="UniProtKB-UniPathway"/>
</dbReference>
<dbReference type="NCBIfam" id="TIGR01498">
    <property type="entry name" value="folK"/>
    <property type="match status" value="1"/>
</dbReference>
<dbReference type="GO" id="GO:0003848">
    <property type="term" value="F:2-amino-4-hydroxy-6-hydroxymethyldihydropteridine diphosphokinase activity"/>
    <property type="evidence" value="ECO:0007669"/>
    <property type="project" value="UniProtKB-EC"/>
</dbReference>
<name>A0A381W281_9ZZZZ</name>
<sequence length="173" mass="19916">MTAEAILVHLGLGSNLGDRKEFLSMACNHLRSEAIREFRASSIYESEPLLKMPQPKYFNMVVCGLTVLSPPELLKKCQQIEIRSGRIRRERWGSREIDIDILSYGSRIIDNDDLLIPHPEIENRSFVLMPMLELSPEWLHPETGITIKELWENWLLKHEGQVPLPVNRGDKSS</sequence>
<dbReference type="Pfam" id="PF01288">
    <property type="entry name" value="HPPK"/>
    <property type="match status" value="1"/>
</dbReference>
<dbReference type="PANTHER" id="PTHR43071">
    <property type="entry name" value="2-AMINO-4-HYDROXY-6-HYDROXYMETHYLDIHYDROPTERIDINE PYROPHOSPHOKINASE"/>
    <property type="match status" value="1"/>
</dbReference>
<dbReference type="Gene3D" id="3.30.70.560">
    <property type="entry name" value="7,8-Dihydro-6-hydroxymethylpterin-pyrophosphokinase HPPK"/>
    <property type="match status" value="1"/>
</dbReference>
<evidence type="ECO:0000259" key="8">
    <source>
        <dbReference type="PROSITE" id="PS00794"/>
    </source>
</evidence>
<gene>
    <name evidence="9" type="ORF">METZ01_LOCUS98851</name>
</gene>
<accession>A0A381W281</accession>